<organism evidence="2 3">
    <name type="scientific">Roseomonas indoligenes</name>
    <dbReference type="NCBI Taxonomy" id="2820811"/>
    <lineage>
        <taxon>Bacteria</taxon>
        <taxon>Pseudomonadati</taxon>
        <taxon>Pseudomonadota</taxon>
        <taxon>Alphaproteobacteria</taxon>
        <taxon>Acetobacterales</taxon>
        <taxon>Roseomonadaceae</taxon>
        <taxon>Roseomonas</taxon>
    </lineage>
</organism>
<dbReference type="RefSeq" id="WP_209376368.1">
    <property type="nucleotide sequence ID" value="NZ_JAGIZA010000018.1"/>
</dbReference>
<accession>A0A940MWM0</accession>
<keyword evidence="1" id="KW-1133">Transmembrane helix</keyword>
<comment type="caution">
    <text evidence="2">The sequence shown here is derived from an EMBL/GenBank/DDBJ whole genome shotgun (WGS) entry which is preliminary data.</text>
</comment>
<dbReference type="InterPro" id="IPR025363">
    <property type="entry name" value="DUF4267"/>
</dbReference>
<name>A0A940MWM0_9PROT</name>
<keyword evidence="1" id="KW-0812">Transmembrane</keyword>
<sequence length="131" mass="13331">MFALSPGAALAALGVLIVLAPRMGAALFGLPAPEGEALGYVRALGIRDIAFGGYVLVLALLSGLRAAGLVLAVTLLIPAGDLLLLLILRGFSSPLHLMLHAGSGCYVGLGAYILLRRPADPGGDRAPPQPR</sequence>
<evidence type="ECO:0000256" key="1">
    <source>
        <dbReference type="SAM" id="Phobius"/>
    </source>
</evidence>
<gene>
    <name evidence="2" type="ORF">J5Y10_22495</name>
</gene>
<evidence type="ECO:0000313" key="2">
    <source>
        <dbReference type="EMBL" id="MBP0495573.1"/>
    </source>
</evidence>
<keyword evidence="3" id="KW-1185">Reference proteome</keyword>
<dbReference type="Proteomes" id="UP000677537">
    <property type="component" value="Unassembled WGS sequence"/>
</dbReference>
<feature type="transmembrane region" description="Helical" evidence="1">
    <location>
        <begin position="40"/>
        <end position="61"/>
    </location>
</feature>
<protein>
    <submittedName>
        <fullName evidence="2">DUF4267 domain-containing protein</fullName>
    </submittedName>
</protein>
<dbReference type="Pfam" id="PF14087">
    <property type="entry name" value="DUF4267"/>
    <property type="match status" value="1"/>
</dbReference>
<feature type="transmembrane region" description="Helical" evidence="1">
    <location>
        <begin position="97"/>
        <end position="115"/>
    </location>
</feature>
<proteinExistence type="predicted"/>
<evidence type="ECO:0000313" key="3">
    <source>
        <dbReference type="Proteomes" id="UP000677537"/>
    </source>
</evidence>
<keyword evidence="1" id="KW-0472">Membrane</keyword>
<dbReference type="AlphaFoldDB" id="A0A940MWM0"/>
<dbReference type="EMBL" id="JAGIZA010000018">
    <property type="protein sequence ID" value="MBP0495573.1"/>
    <property type="molecule type" value="Genomic_DNA"/>
</dbReference>
<feature type="transmembrane region" description="Helical" evidence="1">
    <location>
        <begin position="68"/>
        <end position="91"/>
    </location>
</feature>
<reference evidence="2" key="1">
    <citation type="submission" date="2021-03" db="EMBL/GenBank/DDBJ databases">
        <authorList>
            <person name="So Y."/>
        </authorList>
    </citation>
    <scope>NUCLEOTIDE SEQUENCE</scope>
    <source>
        <strain evidence="2">SG15</strain>
    </source>
</reference>